<dbReference type="AlphaFoldDB" id="A0A495J0T9"/>
<accession>A0A495J0T9</accession>
<dbReference type="Pfam" id="PF14127">
    <property type="entry name" value="DUF4294"/>
    <property type="match status" value="1"/>
</dbReference>
<proteinExistence type="predicted"/>
<reference evidence="2 3" key="1">
    <citation type="submission" date="2018-10" db="EMBL/GenBank/DDBJ databases">
        <title>Genomic Encyclopedia of Archaeal and Bacterial Type Strains, Phase II (KMG-II): from individual species to whole genera.</title>
        <authorList>
            <person name="Goeker M."/>
        </authorList>
    </citation>
    <scope>NUCLEOTIDE SEQUENCE [LARGE SCALE GENOMIC DNA]</scope>
    <source>
        <strain evidence="2 3">DSM 18602</strain>
    </source>
</reference>
<evidence type="ECO:0000256" key="1">
    <source>
        <dbReference type="SAM" id="SignalP"/>
    </source>
</evidence>
<dbReference type="RefSeq" id="WP_121198184.1">
    <property type="nucleotide sequence ID" value="NZ_RBKU01000001.1"/>
</dbReference>
<feature type="chain" id="PRO_5019796676" evidence="1">
    <location>
        <begin position="20"/>
        <end position="204"/>
    </location>
</feature>
<gene>
    <name evidence="2" type="ORF">BDD43_2780</name>
</gene>
<evidence type="ECO:0000313" key="2">
    <source>
        <dbReference type="EMBL" id="RKR82595.1"/>
    </source>
</evidence>
<comment type="caution">
    <text evidence="2">The sequence shown here is derived from an EMBL/GenBank/DDBJ whole genome shotgun (WGS) entry which is preliminary data.</text>
</comment>
<dbReference type="EMBL" id="RBKU01000001">
    <property type="protein sequence ID" value="RKR82595.1"/>
    <property type="molecule type" value="Genomic_DNA"/>
</dbReference>
<feature type="signal peptide" evidence="1">
    <location>
        <begin position="1"/>
        <end position="19"/>
    </location>
</feature>
<organism evidence="2 3">
    <name type="scientific">Mucilaginibacter gracilis</name>
    <dbReference type="NCBI Taxonomy" id="423350"/>
    <lineage>
        <taxon>Bacteria</taxon>
        <taxon>Pseudomonadati</taxon>
        <taxon>Bacteroidota</taxon>
        <taxon>Sphingobacteriia</taxon>
        <taxon>Sphingobacteriales</taxon>
        <taxon>Sphingobacteriaceae</taxon>
        <taxon>Mucilaginibacter</taxon>
    </lineage>
</organism>
<sequence>MKLIGYLLVFCFCFGTASAQQGLPPKPKLGKNDTIRVASAIVDNEYIPWIMTPDAQIRDVRTFKTPLDRTNFYRLRYNVLKVEPYAIYAGNRYRQLERDLATTADKGKQKEMVKTCEKEIKDLFNHEIKNMSITQGEILIKLVNRESGNTSYELVKELKGGLNAFMFQSLARIFGHNLKQTYDPQEENDIEAILNSAGYQYHRN</sequence>
<dbReference type="OrthoDB" id="1491885at2"/>
<dbReference type="Proteomes" id="UP000268007">
    <property type="component" value="Unassembled WGS sequence"/>
</dbReference>
<dbReference type="InterPro" id="IPR025636">
    <property type="entry name" value="DUF4294"/>
</dbReference>
<name>A0A495J0T9_9SPHI</name>
<keyword evidence="1" id="KW-0732">Signal</keyword>
<evidence type="ECO:0000313" key="3">
    <source>
        <dbReference type="Proteomes" id="UP000268007"/>
    </source>
</evidence>
<protein>
    <submittedName>
        <fullName evidence="2">Uncharacterized protein DUF4294</fullName>
    </submittedName>
</protein>
<keyword evidence="3" id="KW-1185">Reference proteome</keyword>